<comment type="caution">
    <text evidence="7">The sequence shown here is derived from an EMBL/GenBank/DDBJ whole genome shotgun (WGS) entry which is preliminary data.</text>
</comment>
<evidence type="ECO:0000259" key="5">
    <source>
        <dbReference type="Pfam" id="PF20620"/>
    </source>
</evidence>
<feature type="chain" id="PRO_5040739936" evidence="1">
    <location>
        <begin position="32"/>
        <end position="1382"/>
    </location>
</feature>
<evidence type="ECO:0000259" key="4">
    <source>
        <dbReference type="Pfam" id="PF20578"/>
    </source>
</evidence>
<accession>A0A9X1S1A4</accession>
<evidence type="ECO:0000259" key="6">
    <source>
        <dbReference type="Pfam" id="PF20736"/>
    </source>
</evidence>
<feature type="domain" description="Atrophied bacterial Ig" evidence="4">
    <location>
        <begin position="277"/>
        <end position="348"/>
    </location>
</feature>
<dbReference type="InterPro" id="IPR046780">
    <property type="entry name" value="aBig_2"/>
</dbReference>
<keyword evidence="7" id="KW-0378">Hydrolase</keyword>
<keyword evidence="8" id="KW-1185">Reference proteome</keyword>
<evidence type="ECO:0000313" key="7">
    <source>
        <dbReference type="EMBL" id="MCC2031466.1"/>
    </source>
</evidence>
<reference evidence="7" key="1">
    <citation type="submission" date="2021-04" db="EMBL/GenBank/DDBJ databases">
        <title>Microbacterium tenobrionis sp. nov. and Microbacterium allomyrinae sp. nov., isolated from larvae of Tenobrio molitor and Allomyrina dichotoma, respectively.</title>
        <authorList>
            <person name="Lee S.D."/>
        </authorList>
    </citation>
    <scope>NUCLEOTIDE SEQUENCE</scope>
    <source>
        <strain evidence="7">BWT-G7</strain>
    </source>
</reference>
<organism evidence="7 8">
    <name type="scientific">Microbacterium allomyrinae</name>
    <dbReference type="NCBI Taxonomy" id="2830666"/>
    <lineage>
        <taxon>Bacteria</taxon>
        <taxon>Bacillati</taxon>
        <taxon>Actinomycetota</taxon>
        <taxon>Actinomycetes</taxon>
        <taxon>Micrococcales</taxon>
        <taxon>Microbacteriaceae</taxon>
        <taxon>Microbacterium</taxon>
    </lineage>
</organism>
<dbReference type="InterPro" id="IPR013320">
    <property type="entry name" value="ConA-like_dom_sf"/>
</dbReference>
<protein>
    <submittedName>
        <fullName evidence="7">Glycoside hydrolase family 127 protein</fullName>
    </submittedName>
</protein>
<feature type="signal peptide" evidence="1">
    <location>
        <begin position="1"/>
        <end position="31"/>
    </location>
</feature>
<dbReference type="EMBL" id="JAGTTN010000001">
    <property type="protein sequence ID" value="MCC2031466.1"/>
    <property type="molecule type" value="Genomic_DNA"/>
</dbReference>
<dbReference type="Pfam" id="PF07944">
    <property type="entry name" value="Beta-AFase-like_GH127_cat"/>
    <property type="match status" value="1"/>
</dbReference>
<sequence>MKKLVRALALSTATILAAGGIAVVAPTAALAAPLSIESAKVLDLRFDGSLADAGPNAAAVTMQKGAAAYGTGVRDQAFALNGSNAIRLGTADYLQPADLTVSFWYKPSTTMAGEQVFAWSKSAYNSPGWYLTSESDTSPLVLSVGPASGQPYKVAVDTARAGFFPAGQWTHVVVSYDKATKGVAFYRNGVRQISTVKYEATGTATGVIVGESTTVKTLGYNGPQYNGAHATGLLDDYTLYNGVATVQDVVALTQQGDPSFDPAGVAQSALDALSVPSSVAADFGLPTDAVNGAVLTWASSDTDVISIEGGAASVTRPASAPATVTLTATATYGGSAPVTRTFDVAVPQDGAATSIYLEETELDEVLLEDPYLVNGNQKMIEYLLSLDPERFLYSFYTQAGLPTTVQPYGGWERPTGTRFQGHFFGHYISALSQAYATTTDPTTKAQLLAKLTTAVDGLDRAQKAYAAIDPANAGYVAPFSTSVLPSGGSGLLVPFYNLHKVLAGLLEAYQQAPDEVSATALSVASGFGTWVRDWAGRQANPASILNTEYGGMNEALYELFSITEDPAHKRAAEYFDEVTLFQQLAAGQDVLNGKHANTTIPKLIGALKRYTVFTDNPHLYETLTAAEKSSLGMYRTAAENFWQMVVDDHTYANGGNSYSEHFHAPDTLYEYATSGTTSGYGENSTSEGCNEYNMLKLSRSLFQVDPDVKYADFYESTYINTILASQNPETGMMTYFQPQAAGYAKIFGRPFDEFWCDHGTATESFTKLGDSIYFRKGASVYVNMFRSSELTSAEHNLRLSQTADVPADDTVTFAVDSLDGGALAEGTTLRLRVPDWVAGTPTLTVNGEGQDVAALLADGYLTVEVSSGDEITYVLPAEVTVDDGTENPNWVAFKYGPVLLATELNRTNVDASYVAGVLVRMSQADKSVNNNIVTADADAFKADIAENLVRLADGVNANGIETMRFALQNVDAASAALTFEPYYSLYDARYATYMNLAEPDSAEAQALIRKGKEQRRIDETTIDSLTSFDNNNSEADKSYEFNKSGVGVHLGEGYRDGQTAADAYFQYDMIVDPTLPKNYLGVRYFGGDNGRTFDVYLNDVLLTHERITNAGGATSWYVDYEEIPAAVLAGIEAKDSYKRNQAGEYVLDEDGQKIPVVTVRFQSNGSSYVGGVYGVYTTSKTTYATDADLTALSFEDGALAPALAGGVYAYTAAVPEDATTATFDVDPAVASGLVFADDILIDDTLPRTVALAEGDGPTVLTLKATAQDHTTTATYRIEIVRQAPAPALEVTAVAAGRCIAGKAALTIQATNRSEVPVALTITTPLGSKQVAALAPGTSTASVFTSRSALVAGGQASIVASATVGGAPVTVTVPIVYPAISCG</sequence>
<dbReference type="Pfam" id="PF20736">
    <property type="entry name" value="Glyco_hydro127M"/>
    <property type="match status" value="1"/>
</dbReference>
<dbReference type="PANTHER" id="PTHR31151:SF0">
    <property type="entry name" value="PROLINE-TRNA LIGASE (DUF1680)"/>
    <property type="match status" value="1"/>
</dbReference>
<dbReference type="Proteomes" id="UP001139354">
    <property type="component" value="Unassembled WGS sequence"/>
</dbReference>
<evidence type="ECO:0000259" key="2">
    <source>
        <dbReference type="Pfam" id="PF07944"/>
    </source>
</evidence>
<dbReference type="SUPFAM" id="SSF49899">
    <property type="entry name" value="Concanavalin A-like lectins/glucanases"/>
    <property type="match status" value="1"/>
</dbReference>
<proteinExistence type="predicted"/>
<dbReference type="InterPro" id="IPR025883">
    <property type="entry name" value="Cadherin-like_domain"/>
</dbReference>
<dbReference type="Pfam" id="PF20578">
    <property type="entry name" value="aBig_2"/>
    <property type="match status" value="1"/>
</dbReference>
<dbReference type="Pfam" id="PF13385">
    <property type="entry name" value="Laminin_G_3"/>
    <property type="match status" value="1"/>
</dbReference>
<dbReference type="PANTHER" id="PTHR31151">
    <property type="entry name" value="PROLINE-TRNA LIGASE (DUF1680)"/>
    <property type="match status" value="1"/>
</dbReference>
<feature type="domain" description="Non-reducing end beta-L-arabinofuranosidase-like GH127 middle" evidence="6">
    <location>
        <begin position="780"/>
        <end position="876"/>
    </location>
</feature>
<evidence type="ECO:0000259" key="3">
    <source>
        <dbReference type="Pfam" id="PF12733"/>
    </source>
</evidence>
<evidence type="ECO:0000256" key="1">
    <source>
        <dbReference type="SAM" id="SignalP"/>
    </source>
</evidence>
<evidence type="ECO:0000313" key="8">
    <source>
        <dbReference type="Proteomes" id="UP001139354"/>
    </source>
</evidence>
<dbReference type="Gene3D" id="2.60.40.1080">
    <property type="match status" value="1"/>
</dbReference>
<dbReference type="Pfam" id="PF20620">
    <property type="entry name" value="DUF6805"/>
    <property type="match status" value="1"/>
</dbReference>
<dbReference type="Pfam" id="PF12733">
    <property type="entry name" value="Cadherin-like"/>
    <property type="match status" value="1"/>
</dbReference>
<dbReference type="RefSeq" id="WP_229383346.1">
    <property type="nucleotide sequence ID" value="NZ_JAGTTN010000001.1"/>
</dbReference>
<keyword evidence="1" id="KW-0732">Signal</keyword>
<feature type="domain" description="Cadherin-like beta-sandwich-like" evidence="3">
    <location>
        <begin position="1206"/>
        <end position="1282"/>
    </location>
</feature>
<dbReference type="InterPro" id="IPR049046">
    <property type="entry name" value="Beta-AFase-like_GH127_middle"/>
</dbReference>
<dbReference type="GO" id="GO:0016787">
    <property type="term" value="F:hydrolase activity"/>
    <property type="evidence" value="ECO:0007669"/>
    <property type="project" value="UniProtKB-KW"/>
</dbReference>
<gene>
    <name evidence="7" type="ORF">KEC57_04635</name>
</gene>
<dbReference type="Gene3D" id="2.60.120.200">
    <property type="match status" value="1"/>
</dbReference>
<feature type="domain" description="Glycoside hydrolase GH146 substrate-binding" evidence="5">
    <location>
        <begin position="1017"/>
        <end position="1121"/>
    </location>
</feature>
<name>A0A9X1S1A4_9MICO</name>
<dbReference type="InterPro" id="IPR046544">
    <property type="entry name" value="GH146_SB_dom"/>
</dbReference>
<dbReference type="InterPro" id="IPR012878">
    <property type="entry name" value="Beta-AFase-like_GH127_cat"/>
</dbReference>
<feature type="domain" description="Non-reducing end beta-L-arabinofuranosidase-like GH127 catalytic" evidence="2">
    <location>
        <begin position="365"/>
        <end position="770"/>
    </location>
</feature>